<dbReference type="KEGG" id="gpi:GPICK_14720"/>
<dbReference type="Proteomes" id="UP000057609">
    <property type="component" value="Chromosome"/>
</dbReference>
<feature type="domain" description="CheC-like protein" evidence="3">
    <location>
        <begin position="9"/>
        <end position="45"/>
    </location>
</feature>
<keyword evidence="2" id="KW-0378">Hydrolase</keyword>
<evidence type="ECO:0000256" key="2">
    <source>
        <dbReference type="ARBA" id="ARBA00022801"/>
    </source>
</evidence>
<keyword evidence="1" id="KW-0145">Chemotaxis</keyword>
<dbReference type="EMBL" id="CP009788">
    <property type="protein sequence ID" value="AJE04441.1"/>
    <property type="molecule type" value="Genomic_DNA"/>
</dbReference>
<dbReference type="SUPFAM" id="SSF103039">
    <property type="entry name" value="CheC-like"/>
    <property type="match status" value="1"/>
</dbReference>
<dbReference type="HOGENOM" id="CLU_087860_2_0_7"/>
<dbReference type="STRING" id="345632.GPICK_14720"/>
<proteinExistence type="predicted"/>
<dbReference type="PANTHER" id="PTHR43693">
    <property type="entry name" value="PROTEIN PHOSPHATASE CHEZ"/>
    <property type="match status" value="1"/>
</dbReference>
<dbReference type="Pfam" id="PF04509">
    <property type="entry name" value="CheC"/>
    <property type="match status" value="2"/>
</dbReference>
<dbReference type="InterPro" id="IPR028976">
    <property type="entry name" value="CheC-like_sf"/>
</dbReference>
<keyword evidence="5" id="KW-1185">Reference proteome</keyword>
<dbReference type="OrthoDB" id="274823at2"/>
<dbReference type="GO" id="GO:0016787">
    <property type="term" value="F:hydrolase activity"/>
    <property type="evidence" value="ECO:0007669"/>
    <property type="project" value="UniProtKB-KW"/>
</dbReference>
<accession>A0A0B5BK50</accession>
<evidence type="ECO:0000313" key="5">
    <source>
        <dbReference type="Proteomes" id="UP000057609"/>
    </source>
</evidence>
<dbReference type="CDD" id="cd17909">
    <property type="entry name" value="CheC_ClassI"/>
    <property type="match status" value="1"/>
</dbReference>
<organism evidence="4 5">
    <name type="scientific">Geobacter pickeringii</name>
    <dbReference type="NCBI Taxonomy" id="345632"/>
    <lineage>
        <taxon>Bacteria</taxon>
        <taxon>Pseudomonadati</taxon>
        <taxon>Thermodesulfobacteriota</taxon>
        <taxon>Desulfuromonadia</taxon>
        <taxon>Geobacterales</taxon>
        <taxon>Geobacteraceae</taxon>
        <taxon>Geobacter</taxon>
    </lineage>
</organism>
<dbReference type="GO" id="GO:0006935">
    <property type="term" value="P:chemotaxis"/>
    <property type="evidence" value="ECO:0007669"/>
    <property type="project" value="UniProtKB-KW"/>
</dbReference>
<dbReference type="PANTHER" id="PTHR43693:SF1">
    <property type="entry name" value="PROTEIN PHOSPHATASE CHEZ"/>
    <property type="match status" value="1"/>
</dbReference>
<dbReference type="RefSeq" id="WP_039744451.1">
    <property type="nucleotide sequence ID" value="NZ_CP009788.1"/>
</dbReference>
<evidence type="ECO:0000259" key="3">
    <source>
        <dbReference type="Pfam" id="PF04509"/>
    </source>
</evidence>
<name>A0A0B5BK50_9BACT</name>
<gene>
    <name evidence="4" type="ORF">GPICK_14720</name>
</gene>
<dbReference type="AlphaFoldDB" id="A0A0B5BK50"/>
<evidence type="ECO:0000313" key="4">
    <source>
        <dbReference type="EMBL" id="AJE04441.1"/>
    </source>
</evidence>
<dbReference type="InterPro" id="IPR050992">
    <property type="entry name" value="CheZ_family_phosphatases"/>
</dbReference>
<reference evidence="4 5" key="1">
    <citation type="journal article" date="2015" name="Genome Announc.">
        <title>Complete Genome of Geobacter pickeringii G13T, a Metal-Reducing Isolate from Sedimentary Kaolin Deposits.</title>
        <authorList>
            <person name="Badalamenti J.P."/>
            <person name="Bond D.R."/>
        </authorList>
    </citation>
    <scope>NUCLEOTIDE SEQUENCE [LARGE SCALE GENOMIC DNA]</scope>
    <source>
        <strain evidence="4 5">G13</strain>
    </source>
</reference>
<protein>
    <submittedName>
        <fullName evidence="4">Chemotaxis protein CheY</fullName>
    </submittedName>
</protein>
<sequence length="204" mass="21948">MKFDSLTEEHLDALREVSNIGVAHAATALSQLIGRSISLQVPKVLMTEITKVPEAFGGAEKIVVGIYLQMLGDARGNILIVLPRESALKLLSRLLPREKSEGALLTELEISALKEVGNILASAYLNALGTLMHKTLIPSVPVLSFDMAGAVIDYVLIELGEVGDLALVVETEFFGEDEKINGQFFLLPDPDSLKIILNAIGVSL</sequence>
<feature type="domain" description="CheC-like protein" evidence="3">
    <location>
        <begin position="109"/>
        <end position="144"/>
    </location>
</feature>
<evidence type="ECO:0000256" key="1">
    <source>
        <dbReference type="ARBA" id="ARBA00022500"/>
    </source>
</evidence>
<dbReference type="InterPro" id="IPR007597">
    <property type="entry name" value="CheC"/>
</dbReference>
<dbReference type="Gene3D" id="3.40.1550.10">
    <property type="entry name" value="CheC-like"/>
    <property type="match status" value="1"/>
</dbReference>